<evidence type="ECO:0000313" key="12">
    <source>
        <dbReference type="Proteomes" id="UP001153737"/>
    </source>
</evidence>
<name>A0A9N9SK49_PHACE</name>
<dbReference type="Proteomes" id="UP001153737">
    <property type="component" value="Chromosome 9"/>
</dbReference>
<dbReference type="Pfam" id="PF07096">
    <property type="entry name" value="DUF1358"/>
    <property type="match status" value="1"/>
</dbReference>
<feature type="transmembrane region" description="Helical" evidence="10">
    <location>
        <begin position="91"/>
        <end position="111"/>
    </location>
</feature>
<gene>
    <name evidence="11" type="ORF">PHAECO_LOCUS12656</name>
</gene>
<evidence type="ECO:0000256" key="6">
    <source>
        <dbReference type="ARBA" id="ARBA00022989"/>
    </source>
</evidence>
<protein>
    <recommendedName>
        <fullName evidence="3">Transmembrane protein 242</fullName>
    </recommendedName>
</protein>
<organism evidence="11 12">
    <name type="scientific">Phaedon cochleariae</name>
    <name type="common">Mustard beetle</name>
    <dbReference type="NCBI Taxonomy" id="80249"/>
    <lineage>
        <taxon>Eukaryota</taxon>
        <taxon>Metazoa</taxon>
        <taxon>Ecdysozoa</taxon>
        <taxon>Arthropoda</taxon>
        <taxon>Hexapoda</taxon>
        <taxon>Insecta</taxon>
        <taxon>Pterygota</taxon>
        <taxon>Neoptera</taxon>
        <taxon>Endopterygota</taxon>
        <taxon>Coleoptera</taxon>
        <taxon>Polyphaga</taxon>
        <taxon>Cucujiformia</taxon>
        <taxon>Chrysomeloidea</taxon>
        <taxon>Chrysomelidae</taxon>
        <taxon>Chrysomelinae</taxon>
        <taxon>Chrysomelini</taxon>
        <taxon>Phaedon</taxon>
    </lineage>
</organism>
<evidence type="ECO:0000256" key="7">
    <source>
        <dbReference type="ARBA" id="ARBA00023128"/>
    </source>
</evidence>
<dbReference type="AlphaFoldDB" id="A0A9N9SK49"/>
<evidence type="ECO:0000256" key="5">
    <source>
        <dbReference type="ARBA" id="ARBA00022792"/>
    </source>
</evidence>
<feature type="transmembrane region" description="Helical" evidence="10">
    <location>
        <begin position="39"/>
        <end position="60"/>
    </location>
</feature>
<dbReference type="EMBL" id="OU896715">
    <property type="protein sequence ID" value="CAG9825280.1"/>
    <property type="molecule type" value="Genomic_DNA"/>
</dbReference>
<accession>A0A9N9SK49</accession>
<comment type="subcellular location">
    <subcellularLocation>
        <location evidence="1">Mitochondrion inner membrane</location>
        <topology evidence="1">Multi-pass membrane protein</topology>
    </subcellularLocation>
</comment>
<evidence type="ECO:0000256" key="4">
    <source>
        <dbReference type="ARBA" id="ARBA00022692"/>
    </source>
</evidence>
<evidence type="ECO:0000256" key="3">
    <source>
        <dbReference type="ARBA" id="ARBA00013934"/>
    </source>
</evidence>
<comment type="function">
    <text evidence="9">Scaffold protein that participates in the c-ring assembly of mitochondrial ATP synthase (F(1)F(0) ATP synthase or complex V) by facilitating the membrane insertion and oligomer formation of the subunit c/ATP5MC3. Participates in the incorporation of the c-ring into vestigial complexes. Additionally influences the incorporation of subunits MT-ATP6, MT-ATP8, ATP5MJ, and ATP5MK in the ATP synthase.</text>
</comment>
<evidence type="ECO:0000256" key="10">
    <source>
        <dbReference type="SAM" id="Phobius"/>
    </source>
</evidence>
<reference evidence="11" key="2">
    <citation type="submission" date="2022-10" db="EMBL/GenBank/DDBJ databases">
        <authorList>
            <consortium name="ENA_rothamsted_submissions"/>
            <consortium name="culmorum"/>
            <person name="King R."/>
        </authorList>
    </citation>
    <scope>NUCLEOTIDE SEQUENCE</scope>
</reference>
<keyword evidence="4 10" id="KW-0812">Transmembrane</keyword>
<dbReference type="PANTHER" id="PTHR13141">
    <property type="entry name" value="TRANSMEMBRANE PROTEIN 242"/>
    <property type="match status" value="1"/>
</dbReference>
<keyword evidence="12" id="KW-1185">Reference proteome</keyword>
<keyword evidence="5" id="KW-0999">Mitochondrion inner membrane</keyword>
<proteinExistence type="inferred from homology"/>
<keyword evidence="8 10" id="KW-0472">Membrane</keyword>
<dbReference type="PANTHER" id="PTHR13141:SF4">
    <property type="entry name" value="TRANSMEMBRANE PROTEIN 242"/>
    <property type="match status" value="1"/>
</dbReference>
<evidence type="ECO:0000256" key="2">
    <source>
        <dbReference type="ARBA" id="ARBA00007570"/>
    </source>
</evidence>
<keyword evidence="7" id="KW-0496">Mitochondrion</keyword>
<dbReference type="GO" id="GO:0005743">
    <property type="term" value="C:mitochondrial inner membrane"/>
    <property type="evidence" value="ECO:0007669"/>
    <property type="project" value="UniProtKB-SubCell"/>
</dbReference>
<keyword evidence="6 10" id="KW-1133">Transmembrane helix</keyword>
<comment type="similarity">
    <text evidence="2">Belongs to the TMEM242 family.</text>
</comment>
<dbReference type="OrthoDB" id="2378895at2759"/>
<evidence type="ECO:0000256" key="1">
    <source>
        <dbReference type="ARBA" id="ARBA00004448"/>
    </source>
</evidence>
<dbReference type="InterPro" id="IPR009792">
    <property type="entry name" value="TMEM242"/>
</dbReference>
<evidence type="ECO:0000256" key="8">
    <source>
        <dbReference type="ARBA" id="ARBA00023136"/>
    </source>
</evidence>
<evidence type="ECO:0000256" key="9">
    <source>
        <dbReference type="ARBA" id="ARBA00045905"/>
    </source>
</evidence>
<sequence length="164" mass="18016">MRREKITTNGIWNGSMDPTNETAENSLVSKYDKEFRIKAAMFLTGVSGISAIIGFGATVASAKKQDPKYFGKGMIATRELPETGASLALRALGWGTLYAFVGCGVLFYGIWKLSGAQDMKEFRYKVGSLLPRIPKNDPPKSRTEFSGLNDLLSYLSTRKGENDD</sequence>
<reference evidence="11" key="1">
    <citation type="submission" date="2022-01" db="EMBL/GenBank/DDBJ databases">
        <authorList>
            <person name="King R."/>
        </authorList>
    </citation>
    <scope>NUCLEOTIDE SEQUENCE</scope>
</reference>
<evidence type="ECO:0000313" key="11">
    <source>
        <dbReference type="EMBL" id="CAG9825280.1"/>
    </source>
</evidence>